<dbReference type="Proteomes" id="UP000887565">
    <property type="component" value="Unplaced"/>
</dbReference>
<name>A0A915JGM1_ROMCU</name>
<evidence type="ECO:0000313" key="2">
    <source>
        <dbReference type="WBParaSite" id="nRc.2.0.1.t25222-RA"/>
    </source>
</evidence>
<keyword evidence="1" id="KW-1185">Reference proteome</keyword>
<proteinExistence type="predicted"/>
<dbReference type="WBParaSite" id="nRc.2.0.1.t25222-RA">
    <property type="protein sequence ID" value="nRc.2.0.1.t25222-RA"/>
    <property type="gene ID" value="nRc.2.0.1.g25222"/>
</dbReference>
<sequence>MNKNRAPFPLLGWFSWLKRVDDSRKVPGSSSCRDKSFTTCSKNAEQSFSCQTTCLDGEPQKVTKKGRKSEFSEYCTAMQKRSFLLNEYQCCGQYEELYSIRFRMIDAAVGVPANAALL</sequence>
<dbReference type="AlphaFoldDB" id="A0A915JGM1"/>
<reference evidence="2" key="1">
    <citation type="submission" date="2022-11" db="UniProtKB">
        <authorList>
            <consortium name="WormBaseParasite"/>
        </authorList>
    </citation>
    <scope>IDENTIFICATION</scope>
</reference>
<organism evidence="1 2">
    <name type="scientific">Romanomermis culicivorax</name>
    <name type="common">Nematode worm</name>
    <dbReference type="NCBI Taxonomy" id="13658"/>
    <lineage>
        <taxon>Eukaryota</taxon>
        <taxon>Metazoa</taxon>
        <taxon>Ecdysozoa</taxon>
        <taxon>Nematoda</taxon>
        <taxon>Enoplea</taxon>
        <taxon>Dorylaimia</taxon>
        <taxon>Mermithida</taxon>
        <taxon>Mermithoidea</taxon>
        <taxon>Mermithidae</taxon>
        <taxon>Romanomermis</taxon>
    </lineage>
</organism>
<evidence type="ECO:0000313" key="1">
    <source>
        <dbReference type="Proteomes" id="UP000887565"/>
    </source>
</evidence>
<protein>
    <submittedName>
        <fullName evidence="2">Uncharacterized protein</fullName>
    </submittedName>
</protein>
<accession>A0A915JGM1</accession>